<sequence>MAAMAGEEYARIYSWGNDPKRKGDYELASPSEPLDLPQTLLEPLLIRYATLNGFKVRWDTKFVSFKQEPEGGVTTTLFDKVTNQTYTVRSKYLFGCDGARSPIVQQLGLPMIIRPGQGRATNILLEADMSHLMENRMGNLHWVLTPDKATSEHSWIGCFRMVKPWHEWLCIVFQSPNAEKKIWQESDYVDRVRELIGDDSVDFKIKGISYWNINETAAEEYSRGDVFALGDAVHRHPPNHGLGSNTCIQDAHNLAWKVAYVDKGYAGKELLSSYNAERQPVGLDVVTQANASLRNHAKIWQILGNMEPTIEKRMKSFNVLKEDSEAGRARRQELAEGLRRINREEHGLGIEMNQRYTSSAVFKSDQGASPTFATDSLEYYHPTTYPGARLPHVWLTRTIPEKPISTLDLAGKGQFALFTGIGGQGWRDAARKVSEKLGVPISVHSIGFRQEWEDQYLDWSKIRGVEESGCVLARPDYFVAWRSQQWEADSAEKLETVFRDLLSRKE</sequence>
<keyword evidence="6" id="KW-1185">Reference proteome</keyword>
<dbReference type="GeneID" id="89975228"/>
<proteinExistence type="predicted"/>
<dbReference type="EMBL" id="JAVRRD010000027">
    <property type="protein sequence ID" value="KAK5047117.1"/>
    <property type="molecule type" value="Genomic_DNA"/>
</dbReference>
<dbReference type="Pfam" id="PF21274">
    <property type="entry name" value="Rng_hyd_C"/>
    <property type="match status" value="1"/>
</dbReference>
<keyword evidence="3" id="KW-0560">Oxidoreductase</keyword>
<accession>A0AAV9MZV0</accession>
<dbReference type="PANTHER" id="PTHR43004:SF8">
    <property type="entry name" value="FAD-BINDING DOMAIN-CONTAINING PROTEIN-RELATED"/>
    <property type="match status" value="1"/>
</dbReference>
<feature type="domain" description="FAD-binding" evidence="4">
    <location>
        <begin position="18"/>
        <end position="288"/>
    </location>
</feature>
<dbReference type="AlphaFoldDB" id="A0AAV9MZV0"/>
<dbReference type="Gene3D" id="3.50.50.60">
    <property type="entry name" value="FAD/NAD(P)-binding domain"/>
    <property type="match status" value="1"/>
</dbReference>
<dbReference type="InterPro" id="IPR036188">
    <property type="entry name" value="FAD/NAD-bd_sf"/>
</dbReference>
<dbReference type="PANTHER" id="PTHR43004">
    <property type="entry name" value="TRK SYSTEM POTASSIUM UPTAKE PROTEIN"/>
    <property type="match status" value="1"/>
</dbReference>
<evidence type="ECO:0000256" key="3">
    <source>
        <dbReference type="ARBA" id="ARBA00023002"/>
    </source>
</evidence>
<dbReference type="Pfam" id="PF01494">
    <property type="entry name" value="FAD_binding_3"/>
    <property type="match status" value="1"/>
</dbReference>
<dbReference type="SUPFAM" id="SSF51905">
    <property type="entry name" value="FAD/NAD(P)-binding domain"/>
    <property type="match status" value="1"/>
</dbReference>
<reference evidence="5 6" key="1">
    <citation type="submission" date="2023-08" db="EMBL/GenBank/DDBJ databases">
        <title>Black Yeasts Isolated from many extreme environments.</title>
        <authorList>
            <person name="Coleine C."/>
            <person name="Stajich J.E."/>
            <person name="Selbmann L."/>
        </authorList>
    </citation>
    <scope>NUCLEOTIDE SEQUENCE [LARGE SCALE GENOMIC DNA]</scope>
    <source>
        <strain evidence="5 6">CCFEE 5792</strain>
    </source>
</reference>
<dbReference type="RefSeq" id="XP_064702684.1">
    <property type="nucleotide sequence ID" value="XM_064850615.1"/>
</dbReference>
<dbReference type="InterPro" id="IPR002938">
    <property type="entry name" value="FAD-bd"/>
</dbReference>
<dbReference type="GO" id="GO:0016709">
    <property type="term" value="F:oxidoreductase activity, acting on paired donors, with incorporation or reduction of molecular oxygen, NAD(P)H as one donor, and incorporation of one atom of oxygen"/>
    <property type="evidence" value="ECO:0007669"/>
    <property type="project" value="UniProtKB-ARBA"/>
</dbReference>
<evidence type="ECO:0000313" key="6">
    <source>
        <dbReference type="Proteomes" id="UP001358417"/>
    </source>
</evidence>
<dbReference type="Proteomes" id="UP001358417">
    <property type="component" value="Unassembled WGS sequence"/>
</dbReference>
<keyword evidence="1" id="KW-0285">Flavoprotein</keyword>
<dbReference type="PRINTS" id="PR00420">
    <property type="entry name" value="RNGMNOXGNASE"/>
</dbReference>
<comment type="caution">
    <text evidence="5">The sequence shown here is derived from an EMBL/GenBank/DDBJ whole genome shotgun (WGS) entry which is preliminary data.</text>
</comment>
<dbReference type="Gene3D" id="3.40.30.120">
    <property type="match status" value="1"/>
</dbReference>
<dbReference type="GO" id="GO:0071949">
    <property type="term" value="F:FAD binding"/>
    <property type="evidence" value="ECO:0007669"/>
    <property type="project" value="InterPro"/>
</dbReference>
<evidence type="ECO:0000259" key="4">
    <source>
        <dbReference type="Pfam" id="PF01494"/>
    </source>
</evidence>
<dbReference type="InterPro" id="IPR050641">
    <property type="entry name" value="RIFMO-like"/>
</dbReference>
<protein>
    <recommendedName>
        <fullName evidence="4">FAD-binding domain-containing protein</fullName>
    </recommendedName>
</protein>
<evidence type="ECO:0000256" key="1">
    <source>
        <dbReference type="ARBA" id="ARBA00022630"/>
    </source>
</evidence>
<evidence type="ECO:0000256" key="2">
    <source>
        <dbReference type="ARBA" id="ARBA00022827"/>
    </source>
</evidence>
<name>A0AAV9MZV0_9EURO</name>
<organism evidence="5 6">
    <name type="scientific">Exophiala bonariae</name>
    <dbReference type="NCBI Taxonomy" id="1690606"/>
    <lineage>
        <taxon>Eukaryota</taxon>
        <taxon>Fungi</taxon>
        <taxon>Dikarya</taxon>
        <taxon>Ascomycota</taxon>
        <taxon>Pezizomycotina</taxon>
        <taxon>Eurotiomycetes</taxon>
        <taxon>Chaetothyriomycetidae</taxon>
        <taxon>Chaetothyriales</taxon>
        <taxon>Herpotrichiellaceae</taxon>
        <taxon>Exophiala</taxon>
    </lineage>
</organism>
<dbReference type="Gene3D" id="3.30.9.10">
    <property type="entry name" value="D-Amino Acid Oxidase, subunit A, domain 2"/>
    <property type="match status" value="1"/>
</dbReference>
<keyword evidence="2" id="KW-0274">FAD</keyword>
<evidence type="ECO:0000313" key="5">
    <source>
        <dbReference type="EMBL" id="KAK5047117.1"/>
    </source>
</evidence>
<gene>
    <name evidence="5" type="ORF">LTR84_007060</name>
</gene>